<name>A0A0E9X668_ANGAN</name>
<reference evidence="1" key="1">
    <citation type="submission" date="2014-11" db="EMBL/GenBank/DDBJ databases">
        <authorList>
            <person name="Amaro Gonzalez C."/>
        </authorList>
    </citation>
    <scope>NUCLEOTIDE SEQUENCE</scope>
</reference>
<proteinExistence type="predicted"/>
<accession>A0A0E9X668</accession>
<protein>
    <submittedName>
        <fullName evidence="1">Uncharacterized protein</fullName>
    </submittedName>
</protein>
<dbReference type="AlphaFoldDB" id="A0A0E9X668"/>
<organism evidence="1">
    <name type="scientific">Anguilla anguilla</name>
    <name type="common">European freshwater eel</name>
    <name type="synonym">Muraena anguilla</name>
    <dbReference type="NCBI Taxonomy" id="7936"/>
    <lineage>
        <taxon>Eukaryota</taxon>
        <taxon>Metazoa</taxon>
        <taxon>Chordata</taxon>
        <taxon>Craniata</taxon>
        <taxon>Vertebrata</taxon>
        <taxon>Euteleostomi</taxon>
        <taxon>Actinopterygii</taxon>
        <taxon>Neopterygii</taxon>
        <taxon>Teleostei</taxon>
        <taxon>Anguilliformes</taxon>
        <taxon>Anguillidae</taxon>
        <taxon>Anguilla</taxon>
    </lineage>
</organism>
<dbReference type="EMBL" id="GBXM01011227">
    <property type="protein sequence ID" value="JAH97350.1"/>
    <property type="molecule type" value="Transcribed_RNA"/>
</dbReference>
<sequence length="89" mass="10736">MKPDQSPFFYCVFCSKGNVCFKMRNMWILNSVFYIRRCGWYCGFKSSPLVRTASQKALWTIYFECFKATCFFYKVLFQHLHLILCNIRI</sequence>
<reference evidence="1" key="2">
    <citation type="journal article" date="2015" name="Fish Shellfish Immunol.">
        <title>Early steps in the European eel (Anguilla anguilla)-Vibrio vulnificus interaction in the gills: Role of the RtxA13 toxin.</title>
        <authorList>
            <person name="Callol A."/>
            <person name="Pajuelo D."/>
            <person name="Ebbesson L."/>
            <person name="Teles M."/>
            <person name="MacKenzie S."/>
            <person name="Amaro C."/>
        </authorList>
    </citation>
    <scope>NUCLEOTIDE SEQUENCE</scope>
</reference>
<evidence type="ECO:0000313" key="1">
    <source>
        <dbReference type="EMBL" id="JAH97350.1"/>
    </source>
</evidence>